<dbReference type="PROSITE" id="PS50835">
    <property type="entry name" value="IG_LIKE"/>
    <property type="match status" value="1"/>
</dbReference>
<evidence type="ECO:0000313" key="4">
    <source>
        <dbReference type="EMBL" id="HAE1061205.1"/>
    </source>
</evidence>
<dbReference type="InterPro" id="IPR036179">
    <property type="entry name" value="Ig-like_dom_sf"/>
</dbReference>
<dbReference type="SMART" id="SM00409">
    <property type="entry name" value="IG"/>
    <property type="match status" value="1"/>
</dbReference>
<dbReference type="SUPFAM" id="SSF48726">
    <property type="entry name" value="Immunoglobulin"/>
    <property type="match status" value="1"/>
</dbReference>
<proteinExistence type="predicted"/>
<dbReference type="EMBL" id="CP074591">
    <property type="protein sequence ID" value="QVP32028.1"/>
    <property type="molecule type" value="Genomic_DNA"/>
</dbReference>
<evidence type="ECO:0000313" key="5">
    <source>
        <dbReference type="EMBL" id="HAE6896837.1"/>
    </source>
</evidence>
<dbReference type="AlphaFoldDB" id="A0A3V9FT10"/>
<dbReference type="EMBL" id="DAASTA010000003">
    <property type="protein sequence ID" value="HAE6896837.1"/>
    <property type="molecule type" value="Genomic_DNA"/>
</dbReference>
<evidence type="ECO:0000313" key="2">
    <source>
        <dbReference type="EMBL" id="ECW6305387.1"/>
    </source>
</evidence>
<dbReference type="Gene3D" id="4.10.410.40">
    <property type="match status" value="1"/>
</dbReference>
<evidence type="ECO:0000259" key="1">
    <source>
        <dbReference type="PROSITE" id="PS50835"/>
    </source>
</evidence>
<reference evidence="4" key="1">
    <citation type="journal article" date="2018" name="Genome Biol.">
        <title>SKESA: strategic k-mer extension for scrupulous assemblies.</title>
        <authorList>
            <person name="Souvorov A."/>
            <person name="Agarwala R."/>
            <person name="Lipman D.J."/>
        </authorList>
    </citation>
    <scope>NUCLEOTIDE SEQUENCE</scope>
    <source>
        <strain evidence="5">12-2288</strain>
        <strain evidence="4">Salmonella enterica</strain>
    </source>
</reference>
<dbReference type="Pfam" id="PF13927">
    <property type="entry name" value="Ig_3"/>
    <property type="match status" value="1"/>
</dbReference>
<dbReference type="EMBL" id="AALOES010000052">
    <property type="protein sequence ID" value="EDB6608820.1"/>
    <property type="molecule type" value="Genomic_DNA"/>
</dbReference>
<dbReference type="InterPro" id="IPR013783">
    <property type="entry name" value="Ig-like_fold"/>
</dbReference>
<gene>
    <name evidence="3" type="ORF">AHQ84_23230</name>
    <name evidence="6" type="ORF">AIU08_18260</name>
    <name evidence="2" type="ORF">AMB70_16500</name>
    <name evidence="4" type="ORF">G2831_24680</name>
    <name evidence="5" type="ORF">G4L31_000539</name>
</gene>
<reference evidence="6" key="4">
    <citation type="submission" date="2021-05" db="EMBL/GenBank/DDBJ databases">
        <title>Whole genome PacBio Sequel sequence of Salmonella enterica subsp. enterica.</title>
        <authorList>
            <person name="Hoffmann M."/>
            <person name="Balkey M."/>
            <person name="Luo Y."/>
        </authorList>
    </citation>
    <scope>NUCLEOTIDE SEQUENCE</scope>
    <source>
        <strain evidence="6">CFSAN001066</strain>
    </source>
</reference>
<dbReference type="Gene3D" id="2.60.40.10">
    <property type="entry name" value="Immunoglobulins"/>
    <property type="match status" value="1"/>
</dbReference>
<sequence>MSSLYEKSQGTKIQITSAPATPETVGSATYLDLQCTIKEVQFTGGQKQDIDVTTLCSIEQENINGLGAQSEISLSGNFYSNPAQDALREAYDNDTSYGFKIIFPSGIGFQFLAEVRQHTWSSGTNSVVAATFSLRLKGKPTKIDNALRLTTDLPDTKSVTSGSALSLTVVAAGGTTPYSYVWKKGGSAVSGETTATFNKANTASGDAGDYVCEVTDASTPAGKVTSSTCTVTVA</sequence>
<dbReference type="RefSeq" id="WP_053521184.1">
    <property type="nucleotide sequence ID" value="NZ_AP019692.1"/>
</dbReference>
<reference evidence="4" key="3">
    <citation type="submission" date="2019-04" db="EMBL/GenBank/DDBJ databases">
        <authorList>
            <consortium name="NCBI Pathogen Detection Project"/>
        </authorList>
    </citation>
    <scope>NUCLEOTIDE SEQUENCE</scope>
    <source>
        <strain evidence="5">12-2288</strain>
        <strain evidence="4">Salmonella enterica</strain>
    </source>
</reference>
<reference evidence="2" key="2">
    <citation type="submission" date="2018-07" db="EMBL/GenBank/DDBJ databases">
        <authorList>
            <consortium name="GenomeTrakr network: Whole genome sequencing for foodborne pathogen traceback"/>
        </authorList>
    </citation>
    <scope>NUCLEOTIDE SEQUENCE</scope>
    <source>
        <strain evidence="6">CFSAN001066</strain>
        <strain evidence="3">FDA00000128</strain>
        <strain evidence="2">FDA00005019</strain>
    </source>
</reference>
<evidence type="ECO:0000313" key="3">
    <source>
        <dbReference type="EMBL" id="EDB6608820.1"/>
    </source>
</evidence>
<dbReference type="InterPro" id="IPR003599">
    <property type="entry name" value="Ig_sub"/>
</dbReference>
<evidence type="ECO:0000313" key="6">
    <source>
        <dbReference type="EMBL" id="QVP32028.1"/>
    </source>
</evidence>
<dbReference type="EMBL" id="AAKXGG010000009">
    <property type="protein sequence ID" value="ECW6305387.1"/>
    <property type="molecule type" value="Genomic_DNA"/>
</dbReference>
<dbReference type="InterPro" id="IPR007110">
    <property type="entry name" value="Ig-like_dom"/>
</dbReference>
<feature type="domain" description="Ig-like" evidence="1">
    <location>
        <begin position="140"/>
        <end position="232"/>
    </location>
</feature>
<protein>
    <submittedName>
        <fullName evidence="6">Immunoglobulin domain-containing protein</fullName>
    </submittedName>
    <submittedName>
        <fullName evidence="4">Phage tail protein</fullName>
    </submittedName>
</protein>
<name>A0A3V9FT10_SALSE</name>
<accession>A0A3V9FT10</accession>
<organism evidence="4">
    <name type="scientific">Salmonella senftenberg</name>
    <dbReference type="NCBI Taxonomy" id="28150"/>
    <lineage>
        <taxon>Bacteria</taxon>
        <taxon>Pseudomonadati</taxon>
        <taxon>Pseudomonadota</taxon>
        <taxon>Gammaproteobacteria</taxon>
        <taxon>Enterobacterales</taxon>
        <taxon>Enterobacteriaceae</taxon>
        <taxon>Salmonella</taxon>
    </lineage>
</organism>
<dbReference type="EMBL" id="DAAQVQ010000034">
    <property type="protein sequence ID" value="HAE1061205.1"/>
    <property type="molecule type" value="Genomic_DNA"/>
</dbReference>